<sequence>MSTTAVNRLRLLAGHIFCYNFLSCDTAETGVVFNFRSLNEALDHEISDWECSTHAATALPARRALEKSGKLMRKRLSLMRVQADEYQSSSHCSPMAKPREKPPINPHRVLHCGGQREADDFRMRGNNYRYHDYGTQHPIPQDKGISAYAMLEIHKLKGSRSRHSLDSPNALSFGITSHSLSYPAEKSVAKIGRGKLGQRSPYLRMTQRSDASVSRDEHSLDHCRLNATSILFPEFTEQSVIRSEQRPRRRENSLLSMPRSNRTCLSALRLRHSSKLRGLIVPKDTAYLLGVVRARRKQSAKLKRLPDMPHRHSRTSHLANLERIEKESICFSLQSKTLPATSVRKWISSNAQKNDLSTNTGAQRPPSTNIHRFRSSAFDIWITLAIQLLCEHKEKASRQFLVPPPKGDQKLYLYRYCRLVAPPHGISMTVHENIVEMDLPNQERRARSEKQANGAISNIITSTTINIVREAKKPSIESRSLVACLFASAIFAGYIRTDFDGPTEAQSEVHHP</sequence>
<name>A0A164MER2_9AGAM</name>
<dbReference type="EMBL" id="KV419477">
    <property type="protein sequence ID" value="KZS86639.1"/>
    <property type="molecule type" value="Genomic_DNA"/>
</dbReference>
<dbReference type="Proteomes" id="UP000076722">
    <property type="component" value="Unassembled WGS sequence"/>
</dbReference>
<dbReference type="AlphaFoldDB" id="A0A164MER2"/>
<evidence type="ECO:0000313" key="2">
    <source>
        <dbReference type="Proteomes" id="UP000076722"/>
    </source>
</evidence>
<protein>
    <submittedName>
        <fullName evidence="1">Uncharacterized protein</fullName>
    </submittedName>
</protein>
<reference evidence="1 2" key="1">
    <citation type="journal article" date="2016" name="Mol. Biol. Evol.">
        <title>Comparative Genomics of Early-Diverging Mushroom-Forming Fungi Provides Insights into the Origins of Lignocellulose Decay Capabilities.</title>
        <authorList>
            <person name="Nagy L.G."/>
            <person name="Riley R."/>
            <person name="Tritt A."/>
            <person name="Adam C."/>
            <person name="Daum C."/>
            <person name="Floudas D."/>
            <person name="Sun H."/>
            <person name="Yadav J.S."/>
            <person name="Pangilinan J."/>
            <person name="Larsson K.H."/>
            <person name="Matsuura K."/>
            <person name="Barry K."/>
            <person name="Labutti K."/>
            <person name="Kuo R."/>
            <person name="Ohm R.A."/>
            <person name="Bhattacharya S.S."/>
            <person name="Shirouzu T."/>
            <person name="Yoshinaga Y."/>
            <person name="Martin F.M."/>
            <person name="Grigoriev I.V."/>
            <person name="Hibbett D.S."/>
        </authorList>
    </citation>
    <scope>NUCLEOTIDE SEQUENCE [LARGE SCALE GENOMIC DNA]</scope>
    <source>
        <strain evidence="1 2">HHB9708</strain>
    </source>
</reference>
<keyword evidence="2" id="KW-1185">Reference proteome</keyword>
<accession>A0A164MER2</accession>
<proteinExistence type="predicted"/>
<gene>
    <name evidence="1" type="ORF">SISNIDRAFT_471614</name>
</gene>
<organism evidence="1 2">
    <name type="scientific">Sistotremastrum niveocremeum HHB9708</name>
    <dbReference type="NCBI Taxonomy" id="1314777"/>
    <lineage>
        <taxon>Eukaryota</taxon>
        <taxon>Fungi</taxon>
        <taxon>Dikarya</taxon>
        <taxon>Basidiomycota</taxon>
        <taxon>Agaricomycotina</taxon>
        <taxon>Agaricomycetes</taxon>
        <taxon>Sistotremastrales</taxon>
        <taxon>Sistotremastraceae</taxon>
        <taxon>Sertulicium</taxon>
        <taxon>Sertulicium niveocremeum</taxon>
    </lineage>
</organism>
<evidence type="ECO:0000313" key="1">
    <source>
        <dbReference type="EMBL" id="KZS86639.1"/>
    </source>
</evidence>